<dbReference type="AlphaFoldDB" id="A0A4Y1WZF5"/>
<proteinExistence type="predicted"/>
<dbReference type="Pfam" id="PF02517">
    <property type="entry name" value="Rce1-like"/>
    <property type="match status" value="1"/>
</dbReference>
<evidence type="ECO:0000259" key="3">
    <source>
        <dbReference type="Pfam" id="PF02517"/>
    </source>
</evidence>
<gene>
    <name evidence="4" type="ORF">A5CPEGH6_07600</name>
</gene>
<dbReference type="PANTHER" id="PTHR36435:SF1">
    <property type="entry name" value="CAAX AMINO TERMINAL PROTEASE FAMILY PROTEIN"/>
    <property type="match status" value="1"/>
</dbReference>
<sequence>MEENRTEPAAPHAGDPSQETAAARGPRGENGPEPVSGQGGAAAAGEPHVFPEPGAAASGGGKQTASGKDGNAAPERTEGTASAAGGSAAPGGAGPESAVRRRFPTTGDLFAMLGIALGAQALVGLFGLLFSLFAGHGANYNTMEPAALGRLVAALYFVSMAVALGGLLYYRRVRGGRGRWARFSTRGLNPALLLWAFVMMCAVGVVLEPLLALLPELQINVGRGFWTILSLVLFAPVFEELICRGVVLGSLRSRYGVTIAWLVSSLFFGILHGQPVQVVNAFVVGLVLGYVYIATDSLWAAMILHALNNAVAYLMLVTGHANTLLIDLIPGRTLYVAVYVVALAVLVVSGYMMWRALRRMKEAEKNRAGA</sequence>
<organism evidence="4 5">
    <name type="scientific">Alistipes dispar</name>
    <dbReference type="NCBI Taxonomy" id="2585119"/>
    <lineage>
        <taxon>Bacteria</taxon>
        <taxon>Pseudomonadati</taxon>
        <taxon>Bacteroidota</taxon>
        <taxon>Bacteroidia</taxon>
        <taxon>Bacteroidales</taxon>
        <taxon>Rikenellaceae</taxon>
        <taxon>Alistipes</taxon>
    </lineage>
</organism>
<feature type="region of interest" description="Disordered" evidence="1">
    <location>
        <begin position="1"/>
        <end position="100"/>
    </location>
</feature>
<feature type="transmembrane region" description="Helical" evidence="2">
    <location>
        <begin position="336"/>
        <end position="357"/>
    </location>
</feature>
<keyword evidence="2" id="KW-0812">Transmembrane</keyword>
<evidence type="ECO:0000256" key="2">
    <source>
        <dbReference type="SAM" id="Phobius"/>
    </source>
</evidence>
<dbReference type="InterPro" id="IPR003675">
    <property type="entry name" value="Rce1/LyrA-like_dom"/>
</dbReference>
<feature type="transmembrane region" description="Helical" evidence="2">
    <location>
        <begin position="147"/>
        <end position="170"/>
    </location>
</feature>
<evidence type="ECO:0000313" key="5">
    <source>
        <dbReference type="Proteomes" id="UP000319374"/>
    </source>
</evidence>
<dbReference type="PANTHER" id="PTHR36435">
    <property type="entry name" value="SLR1288 PROTEIN"/>
    <property type="match status" value="1"/>
</dbReference>
<dbReference type="GO" id="GO:0004175">
    <property type="term" value="F:endopeptidase activity"/>
    <property type="evidence" value="ECO:0007669"/>
    <property type="project" value="UniProtKB-ARBA"/>
</dbReference>
<keyword evidence="5" id="KW-1185">Reference proteome</keyword>
<keyword evidence="2" id="KW-1133">Transmembrane helix</keyword>
<dbReference type="GO" id="GO:0080120">
    <property type="term" value="P:CAAX-box protein maturation"/>
    <property type="evidence" value="ECO:0007669"/>
    <property type="project" value="UniProtKB-ARBA"/>
</dbReference>
<protein>
    <recommendedName>
        <fullName evidence="3">CAAX prenyl protease 2/Lysostaphin resistance protein A-like domain-containing protein</fullName>
    </recommendedName>
</protein>
<keyword evidence="2" id="KW-0472">Membrane</keyword>
<name>A0A4Y1WZF5_9BACT</name>
<dbReference type="EMBL" id="AP019736">
    <property type="protein sequence ID" value="BBL06122.1"/>
    <property type="molecule type" value="Genomic_DNA"/>
</dbReference>
<feature type="transmembrane region" description="Helical" evidence="2">
    <location>
        <begin position="255"/>
        <end position="272"/>
    </location>
</feature>
<feature type="transmembrane region" description="Helical" evidence="2">
    <location>
        <begin position="191"/>
        <end position="212"/>
    </location>
</feature>
<feature type="transmembrane region" description="Helical" evidence="2">
    <location>
        <begin position="224"/>
        <end position="243"/>
    </location>
</feature>
<reference evidence="5" key="1">
    <citation type="submission" date="2019-06" db="EMBL/GenBank/DDBJ databases">
        <title>Alistipes onderdonkii subsp. vulgaris subsp. nov., Alistipes dispar sp. nov. and Alistipes communis sp. nov., isolated from human faeces, and creation of Alistipes onderdonkii subsp. onderdonkii subsp. nov.</title>
        <authorList>
            <person name="Sakamoto M."/>
            <person name="Ikeyama N."/>
            <person name="Ogata Y."/>
            <person name="Suda W."/>
            <person name="Iino T."/>
            <person name="Hattori M."/>
            <person name="Ohkuma M."/>
        </authorList>
    </citation>
    <scope>NUCLEOTIDE SEQUENCE [LARGE SCALE GENOMIC DNA]</scope>
    <source>
        <strain evidence="5">5CPEGH6</strain>
    </source>
</reference>
<accession>A0A4Y1WZF5</accession>
<dbReference type="GeneID" id="98672732"/>
<feature type="transmembrane region" description="Helical" evidence="2">
    <location>
        <begin position="278"/>
        <end position="299"/>
    </location>
</feature>
<dbReference type="KEGG" id="ada:A5CPEGH6_07600"/>
<evidence type="ECO:0000313" key="4">
    <source>
        <dbReference type="EMBL" id="BBL06122.1"/>
    </source>
</evidence>
<dbReference type="InterPro" id="IPR052710">
    <property type="entry name" value="CAAX_protease"/>
</dbReference>
<evidence type="ECO:0000256" key="1">
    <source>
        <dbReference type="SAM" id="MobiDB-lite"/>
    </source>
</evidence>
<feature type="transmembrane region" description="Helical" evidence="2">
    <location>
        <begin position="109"/>
        <end position="135"/>
    </location>
</feature>
<dbReference type="RefSeq" id="WP_232522929.1">
    <property type="nucleotide sequence ID" value="NZ_AP019736.1"/>
</dbReference>
<feature type="domain" description="CAAX prenyl protease 2/Lysostaphin resistance protein A-like" evidence="3">
    <location>
        <begin position="225"/>
        <end position="311"/>
    </location>
</feature>
<dbReference type="Proteomes" id="UP000319374">
    <property type="component" value="Chromosome"/>
</dbReference>